<keyword evidence="6" id="KW-1185">Reference proteome</keyword>
<feature type="compositionally biased region" description="Low complexity" evidence="3">
    <location>
        <begin position="725"/>
        <end position="737"/>
    </location>
</feature>
<dbReference type="PANTHER" id="PTHR46910">
    <property type="entry name" value="TRANSCRIPTION FACTOR PDR1"/>
    <property type="match status" value="1"/>
</dbReference>
<dbReference type="OrthoDB" id="4456959at2759"/>
<evidence type="ECO:0000256" key="1">
    <source>
        <dbReference type="ARBA" id="ARBA00022723"/>
    </source>
</evidence>
<dbReference type="KEGG" id="cput:CONPUDRAFT_163679"/>
<dbReference type="GO" id="GO:0006351">
    <property type="term" value="P:DNA-templated transcription"/>
    <property type="evidence" value="ECO:0007669"/>
    <property type="project" value="InterPro"/>
</dbReference>
<dbReference type="SUPFAM" id="SSF57701">
    <property type="entry name" value="Zn2/Cys6 DNA-binding domain"/>
    <property type="match status" value="1"/>
</dbReference>
<comment type="caution">
    <text evidence="5">The sequence shown here is derived from an EMBL/GenBank/DDBJ whole genome shotgun (WGS) entry which is preliminary data.</text>
</comment>
<dbReference type="SMART" id="SM00066">
    <property type="entry name" value="GAL4"/>
    <property type="match status" value="1"/>
</dbReference>
<dbReference type="AlphaFoldDB" id="A0A5M3MZM4"/>
<dbReference type="GeneID" id="19204962"/>
<feature type="region of interest" description="Disordered" evidence="3">
    <location>
        <begin position="901"/>
        <end position="920"/>
    </location>
</feature>
<feature type="region of interest" description="Disordered" evidence="3">
    <location>
        <begin position="807"/>
        <end position="827"/>
    </location>
</feature>
<dbReference type="InterPro" id="IPR050987">
    <property type="entry name" value="AtrR-like"/>
</dbReference>
<dbReference type="PROSITE" id="PS00463">
    <property type="entry name" value="ZN2_CY6_FUNGAL_1"/>
    <property type="match status" value="1"/>
</dbReference>
<dbReference type="EMBL" id="JH711575">
    <property type="protein sequence ID" value="EIW84600.1"/>
    <property type="molecule type" value="Genomic_DNA"/>
</dbReference>
<sequence>MSTGEDVYIANSRTGKKPRLQRACDVCRRRKNRCDGDRLSGRKCTVCSTNDFECTYVEAGKIRRISREYVESLEKRLEQMERLFSQFCPDVNIAELLLKEGDNNDAPTRHDASHSSSSALASHMLYRSPTLGSGNQTPTPEEPVSSDEEVDKFELKLSESIRKMTIDPTRHRFFGKSSGITLIQQALDLKNEHTGDQAENMLDIFYRDVPKSIDTPQRHTQGKNREAASYTFPEPDLCRTLVDLYFTHNNLIAPVLHRPTFERKYASGLHLRDTAFGAVVLLVCAVAAPGCDDPRVLPPGSPIEYSAGWQYFEQVQIMKKALLGPPCLEDMQVYCLSAFYVQGTWTPQSCWTIVGVGIRLAQEVGAHRRKVYGRRPTVEDELWKRAFWILVSLDRAYSSALGRPCAIQDTDFDVDLPVVCDDEYWEHANSDQAFKQPPGKPSSVAYFVSALKLSQILAFALRTIYSINRSKILLGFVGHKWEQHIVAELDSALNSWIDSVPEHLRWNPNIQDPIFLIQSCALYASYYHTQIIVHRPFIPLPRKPSPLSYPSLAICTNAARSCSHVVDACVRRADTDMLFVPSGVQAAAITAGIVLLVNIWGGKRTGLIINPEKEMADVHKCMAMLKLCERRYPWAGNSWDVLYKLASAGDLPLPKARPAGTGKREREDDTPSAALLPQSGQLEFEPRAIAGSSRVAGDGSVQHVLAQGTQASHVSWSQTIPTAYSQMQSQQQTQQHSIPLPIHDQMGSDTAASSVLQPQQPQLALHLNGHDRFQAWPDGDISGIDLSTIMAAYDSLHAGTVNAGDPSTHDLNAGDAASSNEAPHTPYGIDDFLLQLMQQQQPQPPLASGAEGSAVGGYESVGMNRAMEASQSMSSDDMMSIWSNAPDGFEVDNWSAYLRSVSGTNYNDGTQPWQQQDRES</sequence>
<dbReference type="RefSeq" id="XP_007766260.1">
    <property type="nucleotide sequence ID" value="XM_007768070.1"/>
</dbReference>
<dbReference type="Proteomes" id="UP000053558">
    <property type="component" value="Unassembled WGS sequence"/>
</dbReference>
<evidence type="ECO:0000259" key="4">
    <source>
        <dbReference type="PROSITE" id="PS50048"/>
    </source>
</evidence>
<accession>A0A5M3MZM4</accession>
<proteinExistence type="predicted"/>
<gene>
    <name evidence="5" type="ORF">CONPUDRAFT_163679</name>
</gene>
<dbReference type="Gene3D" id="4.10.240.10">
    <property type="entry name" value="Zn(2)-C6 fungal-type DNA-binding domain"/>
    <property type="match status" value="1"/>
</dbReference>
<evidence type="ECO:0000313" key="6">
    <source>
        <dbReference type="Proteomes" id="UP000053558"/>
    </source>
</evidence>
<dbReference type="PROSITE" id="PS50048">
    <property type="entry name" value="ZN2_CY6_FUNGAL_2"/>
    <property type="match status" value="1"/>
</dbReference>
<dbReference type="GO" id="GO:0000981">
    <property type="term" value="F:DNA-binding transcription factor activity, RNA polymerase II-specific"/>
    <property type="evidence" value="ECO:0007669"/>
    <property type="project" value="InterPro"/>
</dbReference>
<reference evidence="6" key="1">
    <citation type="journal article" date="2012" name="Science">
        <title>The Paleozoic origin of enzymatic lignin decomposition reconstructed from 31 fungal genomes.</title>
        <authorList>
            <person name="Floudas D."/>
            <person name="Binder M."/>
            <person name="Riley R."/>
            <person name="Barry K."/>
            <person name="Blanchette R.A."/>
            <person name="Henrissat B."/>
            <person name="Martinez A.T."/>
            <person name="Otillar R."/>
            <person name="Spatafora J.W."/>
            <person name="Yadav J.S."/>
            <person name="Aerts A."/>
            <person name="Benoit I."/>
            <person name="Boyd A."/>
            <person name="Carlson A."/>
            <person name="Copeland A."/>
            <person name="Coutinho P.M."/>
            <person name="de Vries R.P."/>
            <person name="Ferreira P."/>
            <person name="Findley K."/>
            <person name="Foster B."/>
            <person name="Gaskell J."/>
            <person name="Glotzer D."/>
            <person name="Gorecki P."/>
            <person name="Heitman J."/>
            <person name="Hesse C."/>
            <person name="Hori C."/>
            <person name="Igarashi K."/>
            <person name="Jurgens J.A."/>
            <person name="Kallen N."/>
            <person name="Kersten P."/>
            <person name="Kohler A."/>
            <person name="Kuees U."/>
            <person name="Kumar T.K.A."/>
            <person name="Kuo A."/>
            <person name="LaButti K."/>
            <person name="Larrondo L.F."/>
            <person name="Lindquist E."/>
            <person name="Ling A."/>
            <person name="Lombard V."/>
            <person name="Lucas S."/>
            <person name="Lundell T."/>
            <person name="Martin R."/>
            <person name="McLaughlin D.J."/>
            <person name="Morgenstern I."/>
            <person name="Morin E."/>
            <person name="Murat C."/>
            <person name="Nagy L.G."/>
            <person name="Nolan M."/>
            <person name="Ohm R.A."/>
            <person name="Patyshakuliyeva A."/>
            <person name="Rokas A."/>
            <person name="Ruiz-Duenas F.J."/>
            <person name="Sabat G."/>
            <person name="Salamov A."/>
            <person name="Samejima M."/>
            <person name="Schmutz J."/>
            <person name="Slot J.C."/>
            <person name="St John F."/>
            <person name="Stenlid J."/>
            <person name="Sun H."/>
            <person name="Sun S."/>
            <person name="Syed K."/>
            <person name="Tsang A."/>
            <person name="Wiebenga A."/>
            <person name="Young D."/>
            <person name="Pisabarro A."/>
            <person name="Eastwood D.C."/>
            <person name="Martin F."/>
            <person name="Cullen D."/>
            <person name="Grigoriev I.V."/>
            <person name="Hibbett D.S."/>
        </authorList>
    </citation>
    <scope>NUCLEOTIDE SEQUENCE [LARGE SCALE GENOMIC DNA]</scope>
    <source>
        <strain evidence="6">RWD-64-598 SS2</strain>
    </source>
</reference>
<feature type="region of interest" description="Disordered" evidence="3">
    <location>
        <begin position="128"/>
        <end position="151"/>
    </location>
</feature>
<protein>
    <recommendedName>
        <fullName evidence="4">Zn(2)-C6 fungal-type domain-containing protein</fullName>
    </recommendedName>
</protein>
<feature type="region of interest" description="Disordered" evidence="3">
    <location>
        <begin position="653"/>
        <end position="679"/>
    </location>
</feature>
<feature type="compositionally biased region" description="Polar residues" evidence="3">
    <location>
        <begin position="130"/>
        <end position="139"/>
    </location>
</feature>
<dbReference type="SMART" id="SM00906">
    <property type="entry name" value="Fungal_trans"/>
    <property type="match status" value="1"/>
</dbReference>
<dbReference type="CDD" id="cd00067">
    <property type="entry name" value="GAL4"/>
    <property type="match status" value="1"/>
</dbReference>
<dbReference type="CDD" id="cd12148">
    <property type="entry name" value="fungal_TF_MHR"/>
    <property type="match status" value="1"/>
</dbReference>
<evidence type="ECO:0000313" key="5">
    <source>
        <dbReference type="EMBL" id="EIW84600.1"/>
    </source>
</evidence>
<feature type="domain" description="Zn(2)-C6 fungal-type" evidence="4">
    <location>
        <begin position="23"/>
        <end position="56"/>
    </location>
</feature>
<dbReference type="GO" id="GO:0008270">
    <property type="term" value="F:zinc ion binding"/>
    <property type="evidence" value="ECO:0007669"/>
    <property type="project" value="InterPro"/>
</dbReference>
<evidence type="ECO:0000256" key="2">
    <source>
        <dbReference type="ARBA" id="ARBA00023242"/>
    </source>
</evidence>
<evidence type="ECO:0000256" key="3">
    <source>
        <dbReference type="SAM" id="MobiDB-lite"/>
    </source>
</evidence>
<dbReference type="InterPro" id="IPR036864">
    <property type="entry name" value="Zn2-C6_fun-type_DNA-bd_sf"/>
</dbReference>
<dbReference type="InterPro" id="IPR001138">
    <property type="entry name" value="Zn2Cys6_DnaBD"/>
</dbReference>
<name>A0A5M3MZM4_CONPW</name>
<dbReference type="InterPro" id="IPR007219">
    <property type="entry name" value="XnlR_reg_dom"/>
</dbReference>
<dbReference type="Pfam" id="PF00172">
    <property type="entry name" value="Zn_clus"/>
    <property type="match status" value="1"/>
</dbReference>
<organism evidence="5 6">
    <name type="scientific">Coniophora puteana (strain RWD-64-598)</name>
    <name type="common">Brown rot fungus</name>
    <dbReference type="NCBI Taxonomy" id="741705"/>
    <lineage>
        <taxon>Eukaryota</taxon>
        <taxon>Fungi</taxon>
        <taxon>Dikarya</taxon>
        <taxon>Basidiomycota</taxon>
        <taxon>Agaricomycotina</taxon>
        <taxon>Agaricomycetes</taxon>
        <taxon>Agaricomycetidae</taxon>
        <taxon>Boletales</taxon>
        <taxon>Coniophorineae</taxon>
        <taxon>Coniophoraceae</taxon>
        <taxon>Coniophora</taxon>
    </lineage>
</organism>
<keyword evidence="1" id="KW-0479">Metal-binding</keyword>
<dbReference type="PANTHER" id="PTHR46910:SF38">
    <property type="entry name" value="ZN(2)-C6 FUNGAL-TYPE DOMAIN-CONTAINING PROTEIN"/>
    <property type="match status" value="1"/>
</dbReference>
<feature type="region of interest" description="Disordered" evidence="3">
    <location>
        <begin position="725"/>
        <end position="756"/>
    </location>
</feature>
<dbReference type="GO" id="GO:0003677">
    <property type="term" value="F:DNA binding"/>
    <property type="evidence" value="ECO:0007669"/>
    <property type="project" value="InterPro"/>
</dbReference>
<dbReference type="OMA" id="IDIGRCI"/>
<keyword evidence="2" id="KW-0539">Nucleus</keyword>
<dbReference type="Pfam" id="PF04082">
    <property type="entry name" value="Fungal_trans"/>
    <property type="match status" value="1"/>
</dbReference>